<organism evidence="1 2">
    <name type="scientific">Aphis craccivora</name>
    <name type="common">Cowpea aphid</name>
    <dbReference type="NCBI Taxonomy" id="307492"/>
    <lineage>
        <taxon>Eukaryota</taxon>
        <taxon>Metazoa</taxon>
        <taxon>Ecdysozoa</taxon>
        <taxon>Arthropoda</taxon>
        <taxon>Hexapoda</taxon>
        <taxon>Insecta</taxon>
        <taxon>Pterygota</taxon>
        <taxon>Neoptera</taxon>
        <taxon>Paraneoptera</taxon>
        <taxon>Hemiptera</taxon>
        <taxon>Sternorrhyncha</taxon>
        <taxon>Aphidomorpha</taxon>
        <taxon>Aphidoidea</taxon>
        <taxon>Aphididae</taxon>
        <taxon>Aphidini</taxon>
        <taxon>Aphis</taxon>
        <taxon>Aphis</taxon>
    </lineage>
</organism>
<dbReference type="Proteomes" id="UP000478052">
    <property type="component" value="Unassembled WGS sequence"/>
</dbReference>
<dbReference type="AlphaFoldDB" id="A0A6G0VR24"/>
<proteinExistence type="predicted"/>
<name>A0A6G0VR24_APHCR</name>
<dbReference type="EMBL" id="VUJU01012974">
    <property type="protein sequence ID" value="KAF0706256.1"/>
    <property type="molecule type" value="Genomic_DNA"/>
</dbReference>
<reference evidence="1 2" key="1">
    <citation type="submission" date="2019-08" db="EMBL/GenBank/DDBJ databases">
        <title>Whole genome of Aphis craccivora.</title>
        <authorList>
            <person name="Voronova N.V."/>
            <person name="Shulinski R.S."/>
            <person name="Bandarenka Y.V."/>
            <person name="Zhorov D.G."/>
            <person name="Warner D."/>
        </authorList>
    </citation>
    <scope>NUCLEOTIDE SEQUENCE [LARGE SCALE GENOMIC DNA]</scope>
    <source>
        <strain evidence="1">180601</strain>
        <tissue evidence="1">Whole Body</tissue>
    </source>
</reference>
<gene>
    <name evidence="1" type="ORF">FWK35_00035296</name>
</gene>
<evidence type="ECO:0000313" key="2">
    <source>
        <dbReference type="Proteomes" id="UP000478052"/>
    </source>
</evidence>
<accession>A0A6G0VR24</accession>
<protein>
    <submittedName>
        <fullName evidence="1">C2H2-type domain-containing protein</fullName>
    </submittedName>
</protein>
<sequence length="115" mass="13564">MMIFVIENSYFVTCLLIFCKNMDEAKKLHEAIFIITFSKYDGHIIQAIIMVTENSTVDDIINNIENYDHEIPERCDEDINEENANIIYFNEWTREISMKCEILVENVIGEYENAQ</sequence>
<comment type="caution">
    <text evidence="1">The sequence shown here is derived from an EMBL/GenBank/DDBJ whole genome shotgun (WGS) entry which is preliminary data.</text>
</comment>
<keyword evidence="2" id="KW-1185">Reference proteome</keyword>
<evidence type="ECO:0000313" key="1">
    <source>
        <dbReference type="EMBL" id="KAF0706256.1"/>
    </source>
</evidence>